<evidence type="ECO:0000256" key="1">
    <source>
        <dbReference type="ARBA" id="ARBA00004141"/>
    </source>
</evidence>
<keyword evidence="7" id="KW-1185">Reference proteome</keyword>
<dbReference type="Pfam" id="PF07264">
    <property type="entry name" value="EI24"/>
    <property type="match status" value="1"/>
</dbReference>
<keyword evidence="3 5" id="KW-1133">Transmembrane helix</keyword>
<name>A0A317R7R2_9BURK</name>
<evidence type="ECO:0000256" key="4">
    <source>
        <dbReference type="ARBA" id="ARBA00023136"/>
    </source>
</evidence>
<dbReference type="OrthoDB" id="8565703at2"/>
<dbReference type="Proteomes" id="UP000246483">
    <property type="component" value="Unassembled WGS sequence"/>
</dbReference>
<keyword evidence="4 5" id="KW-0472">Membrane</keyword>
<feature type="transmembrane region" description="Helical" evidence="5">
    <location>
        <begin position="20"/>
        <end position="43"/>
    </location>
</feature>
<feature type="transmembrane region" description="Helical" evidence="5">
    <location>
        <begin position="160"/>
        <end position="180"/>
    </location>
</feature>
<evidence type="ECO:0000313" key="7">
    <source>
        <dbReference type="Proteomes" id="UP000246483"/>
    </source>
</evidence>
<feature type="transmembrane region" description="Helical" evidence="5">
    <location>
        <begin position="126"/>
        <end position="154"/>
    </location>
</feature>
<dbReference type="EMBL" id="QGUB01000011">
    <property type="protein sequence ID" value="PWW43563.1"/>
    <property type="molecule type" value="Genomic_DNA"/>
</dbReference>
<evidence type="ECO:0000313" key="6">
    <source>
        <dbReference type="EMBL" id="PWW43563.1"/>
    </source>
</evidence>
<dbReference type="RefSeq" id="WP_040435718.1">
    <property type="nucleotide sequence ID" value="NZ_ALEE01000156.1"/>
</dbReference>
<accession>A0A317R7R2</accession>
<evidence type="ECO:0000256" key="5">
    <source>
        <dbReference type="SAM" id="Phobius"/>
    </source>
</evidence>
<evidence type="ECO:0000256" key="2">
    <source>
        <dbReference type="ARBA" id="ARBA00022692"/>
    </source>
</evidence>
<organism evidence="6 7">
    <name type="scientific">Melaminivora alkalimesophila</name>
    <dbReference type="NCBI Taxonomy" id="1165852"/>
    <lineage>
        <taxon>Bacteria</taxon>
        <taxon>Pseudomonadati</taxon>
        <taxon>Pseudomonadota</taxon>
        <taxon>Betaproteobacteria</taxon>
        <taxon>Burkholderiales</taxon>
        <taxon>Comamonadaceae</taxon>
        <taxon>Melaminivora</taxon>
    </lineage>
</organism>
<gene>
    <name evidence="6" type="ORF">DFR36_11125</name>
</gene>
<protein>
    <submittedName>
        <fullName evidence="6">Etoposide-induced protein 2.4 (EI24)</fullName>
    </submittedName>
</protein>
<feature type="transmembrane region" description="Helical" evidence="5">
    <location>
        <begin position="78"/>
        <end position="105"/>
    </location>
</feature>
<comment type="subcellular location">
    <subcellularLocation>
        <location evidence="1">Membrane</location>
        <topology evidence="1">Multi-pass membrane protein</topology>
    </subcellularLocation>
</comment>
<dbReference type="AlphaFoldDB" id="A0A317R7R2"/>
<feature type="transmembrane region" description="Helical" evidence="5">
    <location>
        <begin position="200"/>
        <end position="230"/>
    </location>
</feature>
<comment type="caution">
    <text evidence="6">The sequence shown here is derived from an EMBL/GenBank/DDBJ whole genome shotgun (WGS) entry which is preliminary data.</text>
</comment>
<reference evidence="6 7" key="1">
    <citation type="submission" date="2018-05" db="EMBL/GenBank/DDBJ databases">
        <title>Genomic Encyclopedia of Type Strains, Phase IV (KMG-IV): sequencing the most valuable type-strain genomes for metagenomic binning, comparative biology and taxonomic classification.</title>
        <authorList>
            <person name="Goeker M."/>
        </authorList>
    </citation>
    <scope>NUCLEOTIDE SEQUENCE [LARGE SCALE GENOMIC DNA]</scope>
    <source>
        <strain evidence="6 7">DSM 26006</strain>
    </source>
</reference>
<evidence type="ECO:0000256" key="3">
    <source>
        <dbReference type="ARBA" id="ARBA00022989"/>
    </source>
</evidence>
<dbReference type="InterPro" id="IPR059112">
    <property type="entry name" value="CysZ/EI24"/>
</dbReference>
<feature type="transmembrane region" description="Helical" evidence="5">
    <location>
        <begin position="236"/>
        <end position="258"/>
    </location>
</feature>
<keyword evidence="2 5" id="KW-0812">Transmembrane</keyword>
<sequence length="285" mass="30523">MGLLLDSFWRAAGCCLKPRVLAASLLPLAAIVLLACAAGWLFWAPAVSWARDLVGHAAWLEGMGGWIGRDRAGQAAAVVAPLLVIVVAGPVLLMGGLLATTTLMMPMLLRWVSACRFSGLERKQGASLLASLAWALGSVLAALLALVVTLPLWLLPPLMVLLPPLILGWLNYRVMAFDALAEHASRQERVSIFRRHRWPLLAIGVACSVLGAAPGVVWISGWLFLAAFVVLVPLAAWIYTLVFVFSALWFIHYCLAALAQLRSQSSGPAALDRSSPVPTDHVLPS</sequence>
<proteinExistence type="predicted"/>